<accession>A0A0H3A6E6</accession>
<dbReference type="EMBL" id="CP000527">
    <property type="protein sequence ID" value="ABM28058.1"/>
    <property type="molecule type" value="Genomic_DNA"/>
</dbReference>
<dbReference type="RefSeq" id="WP_011792001.1">
    <property type="nucleotide sequence ID" value="NC_008751.1"/>
</dbReference>
<dbReference type="HOGENOM" id="CLU_2408537_0_0_7"/>
<dbReference type="InterPro" id="IPR041657">
    <property type="entry name" value="HTH_17"/>
</dbReference>
<protein>
    <recommendedName>
        <fullName evidence="1">Helix-turn-helix domain-containing protein</fullName>
    </recommendedName>
</protein>
<dbReference type="AlphaFoldDB" id="A0A0H3A6E6"/>
<dbReference type="SUPFAM" id="SSF46955">
    <property type="entry name" value="Putative DNA-binding domain"/>
    <property type="match status" value="1"/>
</dbReference>
<dbReference type="Pfam" id="PF12728">
    <property type="entry name" value="HTH_17"/>
    <property type="match status" value="1"/>
</dbReference>
<name>A0A0H3A6E6_NITV4</name>
<reference evidence="3" key="1">
    <citation type="journal article" date="2009" name="Environ. Microbiol.">
        <title>Contribution of mobile genetic elements to Desulfovibrio vulgaris genome plasticity.</title>
        <authorList>
            <person name="Walker C.B."/>
            <person name="Stolyar S."/>
            <person name="Chivian D."/>
            <person name="Pinel N."/>
            <person name="Gabster J.A."/>
            <person name="Dehal P.S."/>
            <person name="He Z."/>
            <person name="Yang Z.K."/>
            <person name="Yen H.C."/>
            <person name="Zhou J."/>
            <person name="Wall J.D."/>
            <person name="Hazen T.C."/>
            <person name="Arkin A.P."/>
            <person name="Stahl D.A."/>
        </authorList>
    </citation>
    <scope>NUCLEOTIDE SEQUENCE [LARGE SCALE GENOMIC DNA]</scope>
    <source>
        <strain evidence="3">DP4</strain>
    </source>
</reference>
<gene>
    <name evidence="2" type="ordered locus">Dvul_1038</name>
</gene>
<sequence>MMNTETNETTIAHSAIMQAFAPVARLEMLRRKEYLSTEEVAELYGVSKVTLDKWRSRSFGPAYTQFVERGDVFYKPKDVEAFFDQHKVKTRG</sequence>
<organism evidence="2 3">
    <name type="scientific">Nitratidesulfovibrio vulgaris (strain DP4)</name>
    <name type="common">Desulfovibrio vulgaris</name>
    <dbReference type="NCBI Taxonomy" id="391774"/>
    <lineage>
        <taxon>Bacteria</taxon>
        <taxon>Pseudomonadati</taxon>
        <taxon>Thermodesulfobacteriota</taxon>
        <taxon>Desulfovibrionia</taxon>
        <taxon>Desulfovibrionales</taxon>
        <taxon>Desulfovibrionaceae</taxon>
        <taxon>Nitratidesulfovibrio</taxon>
    </lineage>
</organism>
<dbReference type="Proteomes" id="UP000009173">
    <property type="component" value="Chromosome"/>
</dbReference>
<dbReference type="KEGG" id="dvl:Dvul_1038"/>
<proteinExistence type="predicted"/>
<evidence type="ECO:0000313" key="2">
    <source>
        <dbReference type="EMBL" id="ABM28058.1"/>
    </source>
</evidence>
<evidence type="ECO:0000259" key="1">
    <source>
        <dbReference type="Pfam" id="PF12728"/>
    </source>
</evidence>
<feature type="domain" description="Helix-turn-helix" evidence="1">
    <location>
        <begin position="34"/>
        <end position="86"/>
    </location>
</feature>
<evidence type="ECO:0000313" key="3">
    <source>
        <dbReference type="Proteomes" id="UP000009173"/>
    </source>
</evidence>
<dbReference type="Gene3D" id="1.10.1660.10">
    <property type="match status" value="1"/>
</dbReference>
<dbReference type="InterPro" id="IPR009061">
    <property type="entry name" value="DNA-bd_dom_put_sf"/>
</dbReference>